<keyword evidence="2" id="KW-1185">Reference proteome</keyword>
<proteinExistence type="predicted"/>
<gene>
    <name evidence="1" type="ORF">FB561_2104</name>
</gene>
<reference evidence="1 2" key="1">
    <citation type="submission" date="2019-06" db="EMBL/GenBank/DDBJ databases">
        <title>Sequencing the genomes of 1000 actinobacteria strains.</title>
        <authorList>
            <person name="Klenk H.-P."/>
        </authorList>
    </citation>
    <scope>NUCLEOTIDE SEQUENCE [LARGE SCALE GENOMIC DNA]</scope>
    <source>
        <strain evidence="1 2">DSM 24683</strain>
    </source>
</reference>
<evidence type="ECO:0000313" key="1">
    <source>
        <dbReference type="EMBL" id="TWD81002.1"/>
    </source>
</evidence>
<evidence type="ECO:0000313" key="2">
    <source>
        <dbReference type="Proteomes" id="UP000318380"/>
    </source>
</evidence>
<organism evidence="1 2">
    <name type="scientific">Kribbella amoyensis</name>
    <dbReference type="NCBI Taxonomy" id="996641"/>
    <lineage>
        <taxon>Bacteria</taxon>
        <taxon>Bacillati</taxon>
        <taxon>Actinomycetota</taxon>
        <taxon>Actinomycetes</taxon>
        <taxon>Propionibacteriales</taxon>
        <taxon>Kribbellaceae</taxon>
        <taxon>Kribbella</taxon>
    </lineage>
</organism>
<dbReference type="Proteomes" id="UP000318380">
    <property type="component" value="Unassembled WGS sequence"/>
</dbReference>
<dbReference type="RefSeq" id="WP_202880584.1">
    <property type="nucleotide sequence ID" value="NZ_VIVK01000001.1"/>
</dbReference>
<accession>A0A561BQA1</accession>
<dbReference type="EMBL" id="VIVK01000001">
    <property type="protein sequence ID" value="TWD81002.1"/>
    <property type="molecule type" value="Genomic_DNA"/>
</dbReference>
<sequence length="350" mass="36469">MTMTRRALLATGGLGLGLAAVTPGISAAVTSPRRRPRVLLATNEPWGTYHAQPLLAEAAGRGWELVQVVPDRSRVTPTDPVQVATLADVPRADLLVVNGAGDWPADVAAALRRLPLAASSLAYLQPVEAPRAKEFRDRLELATAASPAEAEVFAAHLGLRRRVRMVGSPQTDTLPVHRPQDGRVLVLTSVTRPDPTGGAAPGTQLLLDAAAKLEAAGKHIVVGLHPREDRTLWERYEISPVPSVQASATAECAVGIPGTVFPIVAAVGVPLVGCVDPALTVPDYILDVCSSTIDGPDQAVGAVGNARPARRGAVFAAVGPIGGSARRLYSAWHAAIISARRPFAEPAQAA</sequence>
<dbReference type="PROSITE" id="PS51318">
    <property type="entry name" value="TAT"/>
    <property type="match status" value="1"/>
</dbReference>
<protein>
    <submittedName>
        <fullName evidence="1">Uncharacterized protein</fullName>
    </submittedName>
</protein>
<name>A0A561BQA1_9ACTN</name>
<comment type="caution">
    <text evidence="1">The sequence shown here is derived from an EMBL/GenBank/DDBJ whole genome shotgun (WGS) entry which is preliminary data.</text>
</comment>
<dbReference type="InterPro" id="IPR006311">
    <property type="entry name" value="TAT_signal"/>
</dbReference>
<dbReference type="AlphaFoldDB" id="A0A561BQA1"/>